<name>A0A1V4AQN5_9BACT</name>
<evidence type="ECO:0000313" key="2">
    <source>
        <dbReference type="Proteomes" id="UP000189681"/>
    </source>
</evidence>
<evidence type="ECO:0000313" key="1">
    <source>
        <dbReference type="EMBL" id="OOP55438.1"/>
    </source>
</evidence>
<accession>A0A1V4AQN5</accession>
<organism evidence="1 2">
    <name type="scientific">Candidatus Brocadia carolinensis</name>
    <dbReference type="NCBI Taxonomy" id="1004156"/>
    <lineage>
        <taxon>Bacteria</taxon>
        <taxon>Pseudomonadati</taxon>
        <taxon>Planctomycetota</taxon>
        <taxon>Candidatus Brocadiia</taxon>
        <taxon>Candidatus Brocadiales</taxon>
        <taxon>Candidatus Brocadiaceae</taxon>
        <taxon>Candidatus Brocadia</taxon>
    </lineage>
</organism>
<sequence length="61" mass="7300">MLVQWYLTKSWEIDRNLVTILFFEKVGAKHLPLGYEHIYANYSKCFAPTLLSLEFFKKGNW</sequence>
<protein>
    <submittedName>
        <fullName evidence="1">Uncharacterized protein</fullName>
    </submittedName>
</protein>
<comment type="caution">
    <text evidence="1">The sequence shown here is derived from an EMBL/GenBank/DDBJ whole genome shotgun (WGS) entry which is preliminary data.</text>
</comment>
<gene>
    <name evidence="1" type="ORF">AYP45_14685</name>
</gene>
<dbReference type="AlphaFoldDB" id="A0A1V4AQN5"/>
<dbReference type="Proteomes" id="UP000189681">
    <property type="component" value="Unassembled WGS sequence"/>
</dbReference>
<reference evidence="1 2" key="1">
    <citation type="journal article" date="2017" name="Water Res.">
        <title>Discovery and metagenomic analysis of an anammox bacterial enrichment related to Candidatus "Brocadia caroliniensis" in a full-scale glycerol-fed nitritation-denitritation separate centrate treatment process.</title>
        <authorList>
            <person name="Park H."/>
            <person name="Brotto A.C."/>
            <person name="van Loosdrecht M.C."/>
            <person name="Chandran K."/>
        </authorList>
    </citation>
    <scope>NUCLEOTIDE SEQUENCE [LARGE SCALE GENOMIC DNA]</scope>
    <source>
        <strain evidence="1">26THWARD</strain>
    </source>
</reference>
<dbReference type="EMBL" id="AYTS01000145">
    <property type="protein sequence ID" value="OOP55438.1"/>
    <property type="molecule type" value="Genomic_DNA"/>
</dbReference>
<proteinExistence type="predicted"/>